<dbReference type="EMBL" id="FXUA01000001">
    <property type="protein sequence ID" value="SMP08649.1"/>
    <property type="molecule type" value="Genomic_DNA"/>
</dbReference>
<evidence type="ECO:0000313" key="2">
    <source>
        <dbReference type="EMBL" id="SMP08649.1"/>
    </source>
</evidence>
<reference evidence="2 3" key="1">
    <citation type="submission" date="2017-05" db="EMBL/GenBank/DDBJ databases">
        <authorList>
            <person name="Varghese N."/>
            <person name="Submissions S."/>
        </authorList>
    </citation>
    <scope>NUCLEOTIDE SEQUENCE [LARGE SCALE GENOMIC DNA]</scope>
    <source>
        <strain evidence="2 3">DSM 15360</strain>
    </source>
</reference>
<proteinExistence type="predicted"/>
<evidence type="ECO:0008006" key="4">
    <source>
        <dbReference type="Google" id="ProtNLM"/>
    </source>
</evidence>
<gene>
    <name evidence="2" type="ORF">SAMN06265367_101773</name>
</gene>
<dbReference type="Proteomes" id="UP001157915">
    <property type="component" value="Unassembled WGS sequence"/>
</dbReference>
<keyword evidence="3" id="KW-1185">Reference proteome</keyword>
<name>A0ABY1NG23_9BACT</name>
<protein>
    <recommendedName>
        <fullName evidence="4">Threonine synthase</fullName>
    </recommendedName>
</protein>
<feature type="chain" id="PRO_5046249210" description="Threonine synthase" evidence="1">
    <location>
        <begin position="33"/>
        <end position="265"/>
    </location>
</feature>
<evidence type="ECO:0000313" key="3">
    <source>
        <dbReference type="Proteomes" id="UP001157915"/>
    </source>
</evidence>
<feature type="signal peptide" evidence="1">
    <location>
        <begin position="1"/>
        <end position="32"/>
    </location>
</feature>
<evidence type="ECO:0000256" key="1">
    <source>
        <dbReference type="SAM" id="SignalP"/>
    </source>
</evidence>
<comment type="caution">
    <text evidence="2">The sequence shown here is derived from an EMBL/GenBank/DDBJ whole genome shotgun (WGS) entry which is preliminary data.</text>
</comment>
<dbReference type="PROSITE" id="PS51257">
    <property type="entry name" value="PROKAR_LIPOPROTEIN"/>
    <property type="match status" value="1"/>
</dbReference>
<keyword evidence="1" id="KW-0732">Signal</keyword>
<organism evidence="2 3">
    <name type="scientific">Algoriphagus winogradskyi</name>
    <dbReference type="NCBI Taxonomy" id="237017"/>
    <lineage>
        <taxon>Bacteria</taxon>
        <taxon>Pseudomonadati</taxon>
        <taxon>Bacteroidota</taxon>
        <taxon>Cytophagia</taxon>
        <taxon>Cytophagales</taxon>
        <taxon>Cyclobacteriaceae</taxon>
        <taxon>Algoriphagus</taxon>
    </lineage>
</organism>
<accession>A0ABY1NG23</accession>
<sequence>MLFSKSFSGTFTLMKNFILVSLLLFGLSACGAQDEKQYDLKKQRIPQELWDVLEAHGGIENWDQMKTLSFSIPKEGFDEVHTIDLHSRMDRVVAPAYDIGFDGVSAWSLNKAEEYKGDPSFRHDLMFYFYAMPFVLADEGINYETAEPMVYEGISYPGVKITYQANVGEAPEDIYLLHYHPETKKMAWLGYKATFGEELKPGPPSWIRYDEWAEVNGVSLPTSIAWQKLEDGEIVGERNRVNFTNISLSKDSKESSFYKKDGAVD</sequence>